<dbReference type="AlphaFoldDB" id="A0A085LJ83"/>
<name>A0A085LJ83_9BILA</name>
<protein>
    <submittedName>
        <fullName evidence="2">Uncharacterized protein</fullName>
    </submittedName>
</protein>
<evidence type="ECO:0000313" key="2">
    <source>
        <dbReference type="EMBL" id="KFD45029.1"/>
    </source>
</evidence>
<sequence length="75" mass="8905">MKFQNTVLKSFIFNWKKKIYLADWKDLVDLTDSNNICRTSEVTRRPSADSRSHKHLRGQSPEDEDAHSEINRRRS</sequence>
<organism evidence="2 3">
    <name type="scientific">Trichuris suis</name>
    <name type="common">pig whipworm</name>
    <dbReference type="NCBI Taxonomy" id="68888"/>
    <lineage>
        <taxon>Eukaryota</taxon>
        <taxon>Metazoa</taxon>
        <taxon>Ecdysozoa</taxon>
        <taxon>Nematoda</taxon>
        <taxon>Enoplea</taxon>
        <taxon>Dorylaimia</taxon>
        <taxon>Trichinellida</taxon>
        <taxon>Trichuridae</taxon>
        <taxon>Trichuris</taxon>
    </lineage>
</organism>
<reference evidence="2 3" key="1">
    <citation type="journal article" date="2014" name="Nat. Genet.">
        <title>Genome and transcriptome of the porcine whipworm Trichuris suis.</title>
        <authorList>
            <person name="Jex A.R."/>
            <person name="Nejsum P."/>
            <person name="Schwarz E.M."/>
            <person name="Hu L."/>
            <person name="Young N.D."/>
            <person name="Hall R.S."/>
            <person name="Korhonen P.K."/>
            <person name="Liao S."/>
            <person name="Thamsborg S."/>
            <person name="Xia J."/>
            <person name="Xu P."/>
            <person name="Wang S."/>
            <person name="Scheerlinck J.P."/>
            <person name="Hofmann A."/>
            <person name="Sternberg P.W."/>
            <person name="Wang J."/>
            <person name="Gasser R.B."/>
        </authorList>
    </citation>
    <scope>NUCLEOTIDE SEQUENCE [LARGE SCALE GENOMIC DNA]</scope>
    <source>
        <strain evidence="2">DCEP-RM93M</strain>
    </source>
</reference>
<gene>
    <name evidence="2" type="ORF">M513_14094</name>
</gene>
<evidence type="ECO:0000256" key="1">
    <source>
        <dbReference type="SAM" id="MobiDB-lite"/>
    </source>
</evidence>
<feature type="region of interest" description="Disordered" evidence="1">
    <location>
        <begin position="40"/>
        <end position="75"/>
    </location>
</feature>
<accession>A0A085LJ83</accession>
<feature type="compositionally biased region" description="Basic and acidic residues" evidence="1">
    <location>
        <begin position="41"/>
        <end position="51"/>
    </location>
</feature>
<dbReference type="Proteomes" id="UP000030764">
    <property type="component" value="Unassembled WGS sequence"/>
</dbReference>
<dbReference type="EMBL" id="KL363876">
    <property type="protein sequence ID" value="KFD45029.1"/>
    <property type="molecule type" value="Genomic_DNA"/>
</dbReference>
<proteinExistence type="predicted"/>
<evidence type="ECO:0000313" key="3">
    <source>
        <dbReference type="Proteomes" id="UP000030764"/>
    </source>
</evidence>
<keyword evidence="3" id="KW-1185">Reference proteome</keyword>